<dbReference type="OrthoDB" id="5594999at2759"/>
<dbReference type="PROSITE" id="PS50082">
    <property type="entry name" value="WD_REPEATS_2"/>
    <property type="match status" value="2"/>
</dbReference>
<dbReference type="SMART" id="SM00320">
    <property type="entry name" value="WD40"/>
    <property type="match status" value="10"/>
</dbReference>
<keyword evidence="9" id="KW-1185">Reference proteome</keyword>
<dbReference type="GO" id="GO:0030488">
    <property type="term" value="P:tRNA methylation"/>
    <property type="evidence" value="ECO:0007669"/>
    <property type="project" value="TreeGrafter"/>
</dbReference>
<comment type="caution">
    <text evidence="8">The sequence shown here is derived from an EMBL/GenBank/DDBJ whole genome shotgun (WGS) entry which is preliminary data.</text>
</comment>
<accession>A0A9W7ZR55</accession>
<gene>
    <name evidence="8" type="primary">WDR6_1</name>
    <name evidence="8" type="ORF">IWQ60_011140</name>
</gene>
<comment type="similarity">
    <text evidence="6">Belongs to the WD repeat WDR6 family.</text>
</comment>
<dbReference type="InterPro" id="IPR051973">
    <property type="entry name" value="tRNA_Anticodon_Mtase-Reg"/>
</dbReference>
<dbReference type="InterPro" id="IPR019775">
    <property type="entry name" value="WD40_repeat_CS"/>
</dbReference>
<comment type="subcellular location">
    <subcellularLocation>
        <location evidence="1">Cytoplasm</location>
    </subcellularLocation>
</comment>
<sequence>MEAPPCLADTPQYGAALATTSLQAPVTAIHFLSDEYLLIAVGPYLRVHDLTRRCTVHEVRVLDYGRVHGIVVAPIPGDAHDRWDVVCYGGKAAGLYHLRLVAGHDSERPMPEITPIAPGLVQLPDWIMDCQWLYDTDGTAEPVELAFAFAHNDVAIYRVADWQPVHRARCDVQCIVYSARFFGRTHASLRVAVGTVFNQALVWDAGTARQGYDPTGHTPVTMSVRHTLVGHEGVIFRLRFSRDGNTLATVSDDRTIRLWDLNAPSTCTPATTLYGHTARVWDCQILDDVLVSIAEDTACRVWSFNPAQFCKDTDDEPRPLAHWRGHRGKSVWSLAINPSRTVAATGGGDGGVRLWPLGDIRRAARTDESALQAMNLPPLVAYAVADHSTAKPRADFIRNFAYLGDHRIVAATHYGYLLHYDYRNGRYHRLHYDPELAGYAMLDASSSNGQVAVCGSINGHVLAVSIPTYPANADSATVSVVPPFAPLSLRVATAQIFDVQVHTDPADPHYLHIFATVLNEPIKWLQLDLRSPSEPVLRHVFDLVLPTATLPTCFHWAANRHILLAGSREGALVAYDVLPFSRGPATSEKHEPLSLHPLLNLRRLHGKDTLTCLHVPTNPNPLGPDRQLRVYSGGRDGVVRQLDLSFTPGHLAAASPSHSPSPVDPHLLVVDATVPVRQLLVHTATGHPVTVRISLVHQERVTKGWIEGLTAVDGQLLISVFYRKRFVVVNGTHHYDQLAIPCGGGHRRWYFRTADAALDRAAFVFLRRQQVVAYFAPDRPARATLADEPVVQPAFHGREVRCLAFAPSTLVVLPGENHGATRLLAAGGEDGVLSLSRVGPSSATTASRDTFRVLATVRRHNSVLKALAWAPCSVSNPATHYLYTAGGHQELRCWVVHAATPGQPAGLPVNKNNGEDSENDVSEDLRCLEVAVATTETDIGIRIMDLVVFTVPSDHDTQDPTLTHFIAATYSDATVRLWACRPTQHQFSLLAEDVVHHTHCVLSAAYQRVTFPSATSTQAACHILFTGATDGIIRAIDLTAPIQHYLQHGTSTSNPTVPIMPLDAPLLTVRAHQSGVNVLRVWRSAEHEPIPSLWLASGGDDNQLAAHRVEVMTSATQSAATISLQVAASVRIPSAHASAIQGLEVIGDHQILTVATDQRINSWRIATSASASPEIHLTGSTLSNVVDPGALAVTPCDNRWVVATAGIGLEVLQGDHQA</sequence>
<evidence type="ECO:0000256" key="1">
    <source>
        <dbReference type="ARBA" id="ARBA00004496"/>
    </source>
</evidence>
<dbReference type="InterPro" id="IPR001680">
    <property type="entry name" value="WD40_rpt"/>
</dbReference>
<feature type="repeat" description="WD" evidence="7">
    <location>
        <begin position="228"/>
        <end position="262"/>
    </location>
</feature>
<proteinExistence type="inferred from homology"/>
<reference evidence="8" key="1">
    <citation type="submission" date="2022-07" db="EMBL/GenBank/DDBJ databases">
        <title>Phylogenomic reconstructions and comparative analyses of Kickxellomycotina fungi.</title>
        <authorList>
            <person name="Reynolds N.K."/>
            <person name="Stajich J.E."/>
            <person name="Barry K."/>
            <person name="Grigoriev I.V."/>
            <person name="Crous P."/>
            <person name="Smith M.E."/>
        </authorList>
    </citation>
    <scope>NUCLEOTIDE SEQUENCE</scope>
    <source>
        <strain evidence="8">RSA 861</strain>
    </source>
</reference>
<evidence type="ECO:0000313" key="8">
    <source>
        <dbReference type="EMBL" id="KAJ1909500.1"/>
    </source>
</evidence>
<dbReference type="PROSITE" id="PS00678">
    <property type="entry name" value="WD_REPEATS_1"/>
    <property type="match status" value="1"/>
</dbReference>
<protein>
    <submittedName>
        <fullName evidence="8">WD repeat-containing protein 6</fullName>
    </submittedName>
</protein>
<name>A0A9W7ZR55_9FUNG</name>
<evidence type="ECO:0000256" key="2">
    <source>
        <dbReference type="ARBA" id="ARBA00022490"/>
    </source>
</evidence>
<evidence type="ECO:0000256" key="4">
    <source>
        <dbReference type="ARBA" id="ARBA00022694"/>
    </source>
</evidence>
<evidence type="ECO:0000256" key="6">
    <source>
        <dbReference type="ARBA" id="ARBA00038255"/>
    </source>
</evidence>
<dbReference type="SUPFAM" id="SSF50978">
    <property type="entry name" value="WD40 repeat-like"/>
    <property type="match status" value="3"/>
</dbReference>
<dbReference type="Proteomes" id="UP001150569">
    <property type="component" value="Unassembled WGS sequence"/>
</dbReference>
<dbReference type="Gene3D" id="2.130.10.10">
    <property type="entry name" value="YVTN repeat-like/Quinoprotein amine dehydrogenase"/>
    <property type="match status" value="3"/>
</dbReference>
<evidence type="ECO:0000256" key="3">
    <source>
        <dbReference type="ARBA" id="ARBA00022574"/>
    </source>
</evidence>
<keyword evidence="3 7" id="KW-0853">WD repeat</keyword>
<dbReference type="AlphaFoldDB" id="A0A9W7ZR55"/>
<organism evidence="8 9">
    <name type="scientific">Tieghemiomyces parasiticus</name>
    <dbReference type="NCBI Taxonomy" id="78921"/>
    <lineage>
        <taxon>Eukaryota</taxon>
        <taxon>Fungi</taxon>
        <taxon>Fungi incertae sedis</taxon>
        <taxon>Zoopagomycota</taxon>
        <taxon>Kickxellomycotina</taxon>
        <taxon>Dimargaritomycetes</taxon>
        <taxon>Dimargaritales</taxon>
        <taxon>Dimargaritaceae</taxon>
        <taxon>Tieghemiomyces</taxon>
    </lineage>
</organism>
<dbReference type="EMBL" id="JANBPT010001192">
    <property type="protein sequence ID" value="KAJ1909500.1"/>
    <property type="molecule type" value="Genomic_DNA"/>
</dbReference>
<keyword evidence="5" id="KW-0677">Repeat</keyword>
<dbReference type="PROSITE" id="PS50294">
    <property type="entry name" value="WD_REPEATS_REGION"/>
    <property type="match status" value="1"/>
</dbReference>
<dbReference type="InterPro" id="IPR015943">
    <property type="entry name" value="WD40/YVTN_repeat-like_dom_sf"/>
</dbReference>
<dbReference type="InterPro" id="IPR036322">
    <property type="entry name" value="WD40_repeat_dom_sf"/>
</dbReference>
<evidence type="ECO:0000313" key="9">
    <source>
        <dbReference type="Proteomes" id="UP001150569"/>
    </source>
</evidence>
<evidence type="ECO:0000256" key="5">
    <source>
        <dbReference type="ARBA" id="ARBA00022737"/>
    </source>
</evidence>
<keyword evidence="4" id="KW-0819">tRNA processing</keyword>
<feature type="repeat" description="WD" evidence="7">
    <location>
        <begin position="331"/>
        <end position="355"/>
    </location>
</feature>
<dbReference type="Pfam" id="PF00400">
    <property type="entry name" value="WD40"/>
    <property type="match status" value="2"/>
</dbReference>
<evidence type="ECO:0000256" key="7">
    <source>
        <dbReference type="PROSITE-ProRule" id="PRU00221"/>
    </source>
</evidence>
<keyword evidence="2" id="KW-0963">Cytoplasm</keyword>
<dbReference type="GO" id="GO:0005737">
    <property type="term" value="C:cytoplasm"/>
    <property type="evidence" value="ECO:0007669"/>
    <property type="project" value="UniProtKB-SubCell"/>
</dbReference>
<dbReference type="PANTHER" id="PTHR14344">
    <property type="entry name" value="WD REPEAT PROTEIN"/>
    <property type="match status" value="1"/>
</dbReference>
<dbReference type="PANTHER" id="PTHR14344:SF3">
    <property type="entry name" value="WD REPEAT-CONTAINING PROTEIN 6"/>
    <property type="match status" value="1"/>
</dbReference>